<feature type="compositionally biased region" description="Basic and acidic residues" evidence="1">
    <location>
        <begin position="42"/>
        <end position="63"/>
    </location>
</feature>
<feature type="compositionally biased region" description="Polar residues" evidence="1">
    <location>
        <begin position="29"/>
        <end position="39"/>
    </location>
</feature>
<dbReference type="EMBL" id="BLXT01006607">
    <property type="protein sequence ID" value="GFO32372.1"/>
    <property type="molecule type" value="Genomic_DNA"/>
</dbReference>
<organism evidence="2 3">
    <name type="scientific">Plakobranchus ocellatus</name>
    <dbReference type="NCBI Taxonomy" id="259542"/>
    <lineage>
        <taxon>Eukaryota</taxon>
        <taxon>Metazoa</taxon>
        <taxon>Spiralia</taxon>
        <taxon>Lophotrochozoa</taxon>
        <taxon>Mollusca</taxon>
        <taxon>Gastropoda</taxon>
        <taxon>Heterobranchia</taxon>
        <taxon>Euthyneura</taxon>
        <taxon>Panpulmonata</taxon>
        <taxon>Sacoglossa</taxon>
        <taxon>Placobranchoidea</taxon>
        <taxon>Plakobranchidae</taxon>
        <taxon>Plakobranchus</taxon>
    </lineage>
</organism>
<comment type="caution">
    <text evidence="2">The sequence shown here is derived from an EMBL/GenBank/DDBJ whole genome shotgun (WGS) entry which is preliminary data.</text>
</comment>
<dbReference type="AlphaFoldDB" id="A0AAV4CLG9"/>
<proteinExistence type="predicted"/>
<feature type="region of interest" description="Disordered" evidence="1">
    <location>
        <begin position="1"/>
        <end position="63"/>
    </location>
</feature>
<feature type="region of interest" description="Disordered" evidence="1">
    <location>
        <begin position="94"/>
        <end position="150"/>
    </location>
</feature>
<keyword evidence="3" id="KW-1185">Reference proteome</keyword>
<evidence type="ECO:0000313" key="2">
    <source>
        <dbReference type="EMBL" id="GFO32372.1"/>
    </source>
</evidence>
<accession>A0AAV4CLG9</accession>
<name>A0AAV4CLG9_9GAST</name>
<feature type="compositionally biased region" description="Low complexity" evidence="1">
    <location>
        <begin position="111"/>
        <end position="125"/>
    </location>
</feature>
<evidence type="ECO:0000313" key="3">
    <source>
        <dbReference type="Proteomes" id="UP000735302"/>
    </source>
</evidence>
<protein>
    <submittedName>
        <fullName evidence="2">Uncharacterized protein</fullName>
    </submittedName>
</protein>
<evidence type="ECO:0000256" key="1">
    <source>
        <dbReference type="SAM" id="MobiDB-lite"/>
    </source>
</evidence>
<reference evidence="2 3" key="1">
    <citation type="journal article" date="2021" name="Elife">
        <title>Chloroplast acquisition without the gene transfer in kleptoplastic sea slugs, Plakobranchus ocellatus.</title>
        <authorList>
            <person name="Maeda T."/>
            <person name="Takahashi S."/>
            <person name="Yoshida T."/>
            <person name="Shimamura S."/>
            <person name="Takaki Y."/>
            <person name="Nagai Y."/>
            <person name="Toyoda A."/>
            <person name="Suzuki Y."/>
            <person name="Arimoto A."/>
            <person name="Ishii H."/>
            <person name="Satoh N."/>
            <person name="Nishiyama T."/>
            <person name="Hasebe M."/>
            <person name="Maruyama T."/>
            <person name="Minagawa J."/>
            <person name="Obokata J."/>
            <person name="Shigenobu S."/>
        </authorList>
    </citation>
    <scope>NUCLEOTIDE SEQUENCE [LARGE SCALE GENOMIC DNA]</scope>
</reference>
<dbReference type="Proteomes" id="UP000735302">
    <property type="component" value="Unassembled WGS sequence"/>
</dbReference>
<sequence>MPRSNRSRFNLTRADTMSEDEKKGIWPKNTFTPPQTHQSLQKKKELELQQKKEAEEEHKGRLERLRYLYTPQFKGAQPKQQDIQQQQLQHQQQELKCKKREDQRVPVVEKQQQQQQQQQQQLQQDLQEETGPIERRDCLNKDPNQPSRQLSSYFYEAMSVERKYTFL</sequence>
<feature type="compositionally biased region" description="Basic and acidic residues" evidence="1">
    <location>
        <begin position="94"/>
        <end position="104"/>
    </location>
</feature>
<gene>
    <name evidence="2" type="ORF">PoB_005887700</name>
</gene>